<name>A0A1Y5T4S4_9RHOB</name>
<keyword evidence="2" id="KW-0597">Phosphoprotein</keyword>
<dbReference type="AlphaFoldDB" id="A0A1Y5T4S4"/>
<dbReference type="GO" id="GO:0016791">
    <property type="term" value="F:phosphatase activity"/>
    <property type="evidence" value="ECO:0007669"/>
    <property type="project" value="TreeGrafter"/>
</dbReference>
<evidence type="ECO:0000259" key="4">
    <source>
        <dbReference type="PROSITE" id="PS50110"/>
    </source>
</evidence>
<dbReference type="Gene3D" id="3.60.40.10">
    <property type="entry name" value="PPM-type phosphatase domain"/>
    <property type="match status" value="1"/>
</dbReference>
<proteinExistence type="predicted"/>
<dbReference type="GO" id="GO:0000160">
    <property type="term" value="P:phosphorelay signal transduction system"/>
    <property type="evidence" value="ECO:0007669"/>
    <property type="project" value="InterPro"/>
</dbReference>
<dbReference type="Proteomes" id="UP000193307">
    <property type="component" value="Unassembled WGS sequence"/>
</dbReference>
<dbReference type="InterPro" id="IPR001789">
    <property type="entry name" value="Sig_transdc_resp-reg_receiver"/>
</dbReference>
<dbReference type="Pfam" id="PF00072">
    <property type="entry name" value="Response_reg"/>
    <property type="match status" value="1"/>
</dbReference>
<dbReference type="InterPro" id="IPR001932">
    <property type="entry name" value="PPM-type_phosphatase-like_dom"/>
</dbReference>
<evidence type="ECO:0000256" key="2">
    <source>
        <dbReference type="PROSITE-ProRule" id="PRU00169"/>
    </source>
</evidence>
<keyword evidence="6" id="KW-1185">Reference proteome</keyword>
<protein>
    <submittedName>
        <fullName evidence="5">Phosphoserine phosphatase RsbP</fullName>
        <ecNumber evidence="5">3.1.3.3</ecNumber>
    </submittedName>
</protein>
<dbReference type="CDD" id="cd17546">
    <property type="entry name" value="REC_hyHK_CKI1_RcsC-like"/>
    <property type="match status" value="1"/>
</dbReference>
<dbReference type="PROSITE" id="PS50110">
    <property type="entry name" value="RESPONSE_REGULATORY"/>
    <property type="match status" value="1"/>
</dbReference>
<keyword evidence="3" id="KW-0175">Coiled coil</keyword>
<evidence type="ECO:0000256" key="3">
    <source>
        <dbReference type="SAM" id="Coils"/>
    </source>
</evidence>
<organism evidence="5 6">
    <name type="scientific">Pacificibacter marinus</name>
    <dbReference type="NCBI Taxonomy" id="658057"/>
    <lineage>
        <taxon>Bacteria</taxon>
        <taxon>Pseudomonadati</taxon>
        <taxon>Pseudomonadota</taxon>
        <taxon>Alphaproteobacteria</taxon>
        <taxon>Rhodobacterales</taxon>
        <taxon>Roseobacteraceae</taxon>
        <taxon>Pacificibacter</taxon>
    </lineage>
</organism>
<dbReference type="PANTHER" id="PTHR43156">
    <property type="entry name" value="STAGE II SPORULATION PROTEIN E-RELATED"/>
    <property type="match status" value="1"/>
</dbReference>
<dbReference type="InterPro" id="IPR036457">
    <property type="entry name" value="PPM-type-like_dom_sf"/>
</dbReference>
<dbReference type="Gene3D" id="3.40.50.2300">
    <property type="match status" value="1"/>
</dbReference>
<dbReference type="InterPro" id="IPR052016">
    <property type="entry name" value="Bact_Sigma-Reg"/>
</dbReference>
<dbReference type="EC" id="3.1.3.3" evidence="5"/>
<gene>
    <name evidence="5" type="primary">rsbP</name>
    <name evidence="5" type="ORF">PAM7971_02846</name>
</gene>
<feature type="coiled-coil region" evidence="3">
    <location>
        <begin position="128"/>
        <end position="158"/>
    </location>
</feature>
<evidence type="ECO:0000256" key="1">
    <source>
        <dbReference type="ARBA" id="ARBA00022801"/>
    </source>
</evidence>
<feature type="domain" description="Response regulatory" evidence="4">
    <location>
        <begin position="6"/>
        <end position="122"/>
    </location>
</feature>
<accession>A0A1Y5T4S4</accession>
<dbReference type="InterPro" id="IPR011006">
    <property type="entry name" value="CheY-like_superfamily"/>
</dbReference>
<keyword evidence="1 5" id="KW-0378">Hydrolase</keyword>
<dbReference type="EMBL" id="FWFW01000010">
    <property type="protein sequence ID" value="SLN55391.1"/>
    <property type="molecule type" value="Genomic_DNA"/>
</dbReference>
<sequence>MEIPLDIIVAEDNLVQRTYLSRMIAHLGHVALVAEDGMQALKLVQSTGAQILITDFDMPNMNGLELTRAVRDLNFDHYVHIIMLTGSGQSETSAEALDAGVDDFLTKGNDPTHLNARIRVASRLVHHAREQQEQHRILKEINNRIQEDLKAAADAQRQLLPAIHRDIGGIHVASAFVPSAMVSGDMFGCFALPQNKLGLYAVDVSGHGIHASLLSVAIGHLITPEFFCNAACSKDGKPDPAGLVSNLNQRFSAADNDEYFTMFCAIIDTDTGHMDFCQAGYPSPTYVDENGQATLVGEGGFPVGMFSHFSYDNDTFSFEEGGSLVLCSDAAGEAENEHKTPYGVARLRSLISQNHICNANELPDIIVQDLKDWRNGRALEDDLTVVALKRKNS</sequence>
<dbReference type="OrthoDB" id="9800897at2"/>
<dbReference type="STRING" id="658057.SAMN04488032_12119"/>
<evidence type="ECO:0000313" key="6">
    <source>
        <dbReference type="Proteomes" id="UP000193307"/>
    </source>
</evidence>
<dbReference type="Pfam" id="PF07228">
    <property type="entry name" value="SpoIIE"/>
    <property type="match status" value="1"/>
</dbReference>
<feature type="modified residue" description="4-aspartylphosphate" evidence="2">
    <location>
        <position position="55"/>
    </location>
</feature>
<evidence type="ECO:0000313" key="5">
    <source>
        <dbReference type="EMBL" id="SLN55391.1"/>
    </source>
</evidence>
<dbReference type="SMART" id="SM00331">
    <property type="entry name" value="PP2C_SIG"/>
    <property type="match status" value="1"/>
</dbReference>
<dbReference type="SMART" id="SM00448">
    <property type="entry name" value="REC"/>
    <property type="match status" value="1"/>
</dbReference>
<reference evidence="5 6" key="1">
    <citation type="submission" date="2017-03" db="EMBL/GenBank/DDBJ databases">
        <authorList>
            <person name="Afonso C.L."/>
            <person name="Miller P.J."/>
            <person name="Scott M.A."/>
            <person name="Spackman E."/>
            <person name="Goraichik I."/>
            <person name="Dimitrov K.M."/>
            <person name="Suarez D.L."/>
            <person name="Swayne D.E."/>
        </authorList>
    </citation>
    <scope>NUCLEOTIDE SEQUENCE [LARGE SCALE GENOMIC DNA]</scope>
    <source>
        <strain evidence="5 6">CECT 7971</strain>
    </source>
</reference>
<dbReference type="PANTHER" id="PTHR43156:SF2">
    <property type="entry name" value="STAGE II SPORULATION PROTEIN E"/>
    <property type="match status" value="1"/>
</dbReference>
<dbReference type="SUPFAM" id="SSF52172">
    <property type="entry name" value="CheY-like"/>
    <property type="match status" value="1"/>
</dbReference>
<dbReference type="RefSeq" id="WP_085849959.1">
    <property type="nucleotide sequence ID" value="NZ_FNZV01000021.1"/>
</dbReference>